<feature type="transmembrane region" description="Helical" evidence="4">
    <location>
        <begin position="200"/>
        <end position="219"/>
    </location>
</feature>
<keyword evidence="4" id="KW-0812">Transmembrane</keyword>
<evidence type="ECO:0000313" key="6">
    <source>
        <dbReference type="Proteomes" id="UP001159405"/>
    </source>
</evidence>
<evidence type="ECO:0000313" key="5">
    <source>
        <dbReference type="EMBL" id="CAH3147542.1"/>
    </source>
</evidence>
<keyword evidence="3" id="KW-0407">Ion channel</keyword>
<accession>A0ABN8PRX4</accession>
<organism evidence="5 6">
    <name type="scientific">Porites lobata</name>
    <dbReference type="NCBI Taxonomy" id="104759"/>
    <lineage>
        <taxon>Eukaryota</taxon>
        <taxon>Metazoa</taxon>
        <taxon>Cnidaria</taxon>
        <taxon>Anthozoa</taxon>
        <taxon>Hexacorallia</taxon>
        <taxon>Scleractinia</taxon>
        <taxon>Fungiina</taxon>
        <taxon>Poritidae</taxon>
        <taxon>Porites</taxon>
    </lineage>
</organism>
<feature type="non-terminal residue" evidence="5">
    <location>
        <position position="260"/>
    </location>
</feature>
<dbReference type="EMBL" id="CALNXK010000081">
    <property type="protein sequence ID" value="CAH3147542.1"/>
    <property type="molecule type" value="Genomic_DNA"/>
</dbReference>
<reference evidence="5 6" key="1">
    <citation type="submission" date="2022-05" db="EMBL/GenBank/DDBJ databases">
        <authorList>
            <consortium name="Genoscope - CEA"/>
            <person name="William W."/>
        </authorList>
    </citation>
    <scope>NUCLEOTIDE SEQUENCE [LARGE SCALE GENOMIC DNA]</scope>
</reference>
<sequence>EASLRDVLEQENFIPISEKITPKALTKCKKNCLFMSMEVSYELRRLASRKLPNVDDVANMASLVEEFTNRLIDPLKSDFDLCARFERCFDNVMENAIEFEQKKFFTHPVIDNMKNNRWYGDIGKIWTRSYFTVARWIWIFLDVWCLFDLVLFPVVFTVLFIVRIARGRSLHPAEPRQKDLYENYRDYFTTPYFIFVRDTLSYLALLGLHFAVCLSPSSIEMTGLEWAIMVFFMGRTLLEIQQLRAIYIDMKRYKQRELKM</sequence>
<dbReference type="Proteomes" id="UP001159405">
    <property type="component" value="Unassembled WGS sequence"/>
</dbReference>
<proteinExistence type="predicted"/>
<feature type="transmembrane region" description="Helical" evidence="4">
    <location>
        <begin position="136"/>
        <end position="162"/>
    </location>
</feature>
<dbReference type="PANTHER" id="PTHR10117:SF54">
    <property type="entry name" value="TRANSIENT RECEPTOR POTENTIAL-GAMMA PROTEIN"/>
    <property type="match status" value="1"/>
</dbReference>
<keyword evidence="4" id="KW-1133">Transmembrane helix</keyword>
<keyword evidence="1" id="KW-0813">Transport</keyword>
<evidence type="ECO:0000256" key="1">
    <source>
        <dbReference type="ARBA" id="ARBA00022448"/>
    </source>
</evidence>
<keyword evidence="4" id="KW-0472">Membrane</keyword>
<evidence type="ECO:0000256" key="2">
    <source>
        <dbReference type="ARBA" id="ARBA00023065"/>
    </source>
</evidence>
<protein>
    <submittedName>
        <fullName evidence="5">Uncharacterized protein</fullName>
    </submittedName>
</protein>
<dbReference type="PANTHER" id="PTHR10117">
    <property type="entry name" value="TRANSIENT RECEPTOR POTENTIAL CHANNEL"/>
    <property type="match status" value="1"/>
</dbReference>
<dbReference type="InterPro" id="IPR002153">
    <property type="entry name" value="TRPC_channel"/>
</dbReference>
<comment type="caution">
    <text evidence="5">The sequence shown here is derived from an EMBL/GenBank/DDBJ whole genome shotgun (WGS) entry which is preliminary data.</text>
</comment>
<feature type="transmembrane region" description="Helical" evidence="4">
    <location>
        <begin position="225"/>
        <end position="247"/>
    </location>
</feature>
<keyword evidence="6" id="KW-1185">Reference proteome</keyword>
<evidence type="ECO:0000256" key="3">
    <source>
        <dbReference type="ARBA" id="ARBA00023303"/>
    </source>
</evidence>
<evidence type="ECO:0000256" key="4">
    <source>
        <dbReference type="SAM" id="Phobius"/>
    </source>
</evidence>
<feature type="non-terminal residue" evidence="5">
    <location>
        <position position="1"/>
    </location>
</feature>
<gene>
    <name evidence="5" type="ORF">PLOB_00046145</name>
</gene>
<keyword evidence="2" id="KW-0406">Ion transport</keyword>
<name>A0ABN8PRX4_9CNID</name>